<dbReference type="RefSeq" id="WP_108739546.1">
    <property type="nucleotide sequence ID" value="NZ_CP020918.1"/>
</dbReference>
<evidence type="ECO:0000313" key="3">
    <source>
        <dbReference type="Proteomes" id="UP000244527"/>
    </source>
</evidence>
<dbReference type="PANTHER" id="PTHR34406:SF1">
    <property type="entry name" value="PROTEIN YCEI"/>
    <property type="match status" value="1"/>
</dbReference>
<protein>
    <submittedName>
        <fullName evidence="2">Polyisoprenoid-binding protein</fullName>
    </submittedName>
</protein>
<dbReference type="EMBL" id="CP020918">
    <property type="protein sequence ID" value="AWG20587.1"/>
    <property type="molecule type" value="Genomic_DNA"/>
</dbReference>
<dbReference type="SMART" id="SM00867">
    <property type="entry name" value="YceI"/>
    <property type="match status" value="1"/>
</dbReference>
<accession>A0A2S1LA36</accession>
<dbReference type="AlphaFoldDB" id="A0A2S1LA36"/>
<dbReference type="Gene3D" id="2.40.128.110">
    <property type="entry name" value="Lipid/polyisoprenoid-binding, YceI-like"/>
    <property type="match status" value="1"/>
</dbReference>
<dbReference type="SUPFAM" id="SSF101874">
    <property type="entry name" value="YceI-like"/>
    <property type="match status" value="1"/>
</dbReference>
<dbReference type="InterPro" id="IPR036761">
    <property type="entry name" value="TTHA0802/YceI-like_sf"/>
</dbReference>
<feature type="domain" description="Lipid/polyisoprenoid-binding YceI-like" evidence="1">
    <location>
        <begin position="4"/>
        <end position="172"/>
    </location>
</feature>
<dbReference type="Proteomes" id="UP000244527">
    <property type="component" value="Chromosome"/>
</dbReference>
<dbReference type="InterPro" id="IPR007372">
    <property type="entry name" value="Lipid/polyisoprenoid-bd_YceI"/>
</dbReference>
<evidence type="ECO:0000259" key="1">
    <source>
        <dbReference type="SMART" id="SM00867"/>
    </source>
</evidence>
<sequence length="173" mass="19885">METKWTIDSDQSDVLIKIKHSIVAYIAGTTNNFKGNVDLKDDHIENANIEFSLDVNNKENKLEQIDTFLRINDFIETERYPIINFKSTSFQKVNQNINFLKGNLTVKNITKVIELDTAFLGYNFYNGVRKASFEVKGTINRNDFDLKTNSIFQKDGIMMGQDLLIEANLEFTA</sequence>
<dbReference type="OrthoDB" id="9811006at2"/>
<gene>
    <name evidence="2" type="ORF">FFWV33_03075</name>
</gene>
<organism evidence="2 3">
    <name type="scientific">Flavobacterium faecale</name>
    <dbReference type="NCBI Taxonomy" id="1355330"/>
    <lineage>
        <taxon>Bacteria</taxon>
        <taxon>Pseudomonadati</taxon>
        <taxon>Bacteroidota</taxon>
        <taxon>Flavobacteriia</taxon>
        <taxon>Flavobacteriales</taxon>
        <taxon>Flavobacteriaceae</taxon>
        <taxon>Flavobacterium</taxon>
    </lineage>
</organism>
<dbReference type="KEGG" id="ffa:FFWV33_03075"/>
<reference evidence="2 3" key="1">
    <citation type="submission" date="2017-04" db="EMBL/GenBank/DDBJ databases">
        <title>Compelte genome sequence of WV33.</title>
        <authorList>
            <person name="Lee P.C."/>
        </authorList>
    </citation>
    <scope>NUCLEOTIDE SEQUENCE [LARGE SCALE GENOMIC DNA]</scope>
    <source>
        <strain evidence="2 3">WV33</strain>
    </source>
</reference>
<dbReference type="PANTHER" id="PTHR34406">
    <property type="entry name" value="PROTEIN YCEI"/>
    <property type="match status" value="1"/>
</dbReference>
<dbReference type="Pfam" id="PF04264">
    <property type="entry name" value="YceI"/>
    <property type="match status" value="1"/>
</dbReference>
<keyword evidence="3" id="KW-1185">Reference proteome</keyword>
<evidence type="ECO:0000313" key="2">
    <source>
        <dbReference type="EMBL" id="AWG20587.1"/>
    </source>
</evidence>
<name>A0A2S1LA36_9FLAO</name>
<proteinExistence type="predicted"/>